<feature type="chain" id="PRO_5010987241" evidence="1">
    <location>
        <begin position="19"/>
        <end position="333"/>
    </location>
</feature>
<dbReference type="Pfam" id="PF12146">
    <property type="entry name" value="Hydrolase_4"/>
    <property type="match status" value="1"/>
</dbReference>
<dbReference type="InterPro" id="IPR051044">
    <property type="entry name" value="MAG_DAG_Lipase"/>
</dbReference>
<evidence type="ECO:0000313" key="3">
    <source>
        <dbReference type="EMBL" id="SMF28752.1"/>
    </source>
</evidence>
<dbReference type="AlphaFoldDB" id="A0A1Y6C1F7"/>
<dbReference type="SUPFAM" id="SSF53474">
    <property type="entry name" value="alpha/beta-Hydrolases"/>
    <property type="match status" value="1"/>
</dbReference>
<dbReference type="OrthoDB" id="9788260at2"/>
<reference evidence="4" key="1">
    <citation type="submission" date="2017-04" db="EMBL/GenBank/DDBJ databases">
        <authorList>
            <person name="Varghese N."/>
            <person name="Submissions S."/>
        </authorList>
    </citation>
    <scope>NUCLEOTIDE SEQUENCE [LARGE SCALE GENOMIC DNA]</scope>
    <source>
        <strain evidence="4">RKEM611</strain>
    </source>
</reference>
<dbReference type="Gene3D" id="3.40.50.1820">
    <property type="entry name" value="alpha/beta hydrolase"/>
    <property type="match status" value="1"/>
</dbReference>
<protein>
    <submittedName>
        <fullName evidence="3">Lysophospholipase</fullName>
    </submittedName>
</protein>
<dbReference type="InterPro" id="IPR029058">
    <property type="entry name" value="AB_hydrolase_fold"/>
</dbReference>
<feature type="signal peptide" evidence="1">
    <location>
        <begin position="1"/>
        <end position="18"/>
    </location>
</feature>
<evidence type="ECO:0000259" key="2">
    <source>
        <dbReference type="Pfam" id="PF12146"/>
    </source>
</evidence>
<dbReference type="STRING" id="1513793.SAMN06296036_10942"/>
<organism evidence="3 4">
    <name type="scientific">Pseudobacteriovorax antillogorgiicola</name>
    <dbReference type="NCBI Taxonomy" id="1513793"/>
    <lineage>
        <taxon>Bacteria</taxon>
        <taxon>Pseudomonadati</taxon>
        <taxon>Bdellovibrionota</taxon>
        <taxon>Oligoflexia</taxon>
        <taxon>Oligoflexales</taxon>
        <taxon>Pseudobacteriovoracaceae</taxon>
        <taxon>Pseudobacteriovorax</taxon>
    </lineage>
</organism>
<keyword evidence="1" id="KW-0732">Signal</keyword>
<feature type="domain" description="Serine aminopeptidase S33" evidence="2">
    <location>
        <begin position="62"/>
        <end position="314"/>
    </location>
</feature>
<evidence type="ECO:0000256" key="1">
    <source>
        <dbReference type="SAM" id="SignalP"/>
    </source>
</evidence>
<accession>A0A1Y6C1F7</accession>
<dbReference type="PANTHER" id="PTHR11614">
    <property type="entry name" value="PHOSPHOLIPASE-RELATED"/>
    <property type="match status" value="1"/>
</dbReference>
<dbReference type="RefSeq" id="WP_132319446.1">
    <property type="nucleotide sequence ID" value="NZ_FWZT01000009.1"/>
</dbReference>
<gene>
    <name evidence="3" type="ORF">SAMN06296036_10942</name>
</gene>
<dbReference type="EMBL" id="FWZT01000009">
    <property type="protein sequence ID" value="SMF28752.1"/>
    <property type="molecule type" value="Genomic_DNA"/>
</dbReference>
<keyword evidence="4" id="KW-1185">Reference proteome</keyword>
<name>A0A1Y6C1F7_9BACT</name>
<sequence>MQRLTIFILMLSSSLASAISEVNYDQVYQQEVMPFFKSQAEWGKFQTPDGITISHVFYQHPEPVADVVILPGWTEAGQKYAELIFDLYQFKFNIHLLEWRGQGYSERISSHPERTHVTTYEEYVIDLDTFLKTVVKPRAEGRRIVGIAHSMGANITSIYLSKGKSILDKVVFSSPMLDIKTAPYPEWVAWLIARVMELMGQGDSFLPGHGPFVKEDVVNISTRSETRYWKTVNYKAQNPETITNGASFSWLRSSLEATWYMKRNAHLITVPVLMLQAGDDFYVDTEGQDMVCKNAKNCFKIVFPSAFHEVYNDGDLVRSKAVKETVEFILDHF</sequence>
<dbReference type="InterPro" id="IPR022742">
    <property type="entry name" value="Hydrolase_4"/>
</dbReference>
<evidence type="ECO:0000313" key="4">
    <source>
        <dbReference type="Proteomes" id="UP000192907"/>
    </source>
</evidence>
<dbReference type="Proteomes" id="UP000192907">
    <property type="component" value="Unassembled WGS sequence"/>
</dbReference>
<proteinExistence type="predicted"/>